<proteinExistence type="inferred from homology"/>
<keyword evidence="4 8" id="KW-0560">Oxidoreductase</keyword>
<dbReference type="GO" id="GO:0016705">
    <property type="term" value="F:oxidoreductase activity, acting on paired donors, with incorporation or reduction of molecular oxygen"/>
    <property type="evidence" value="ECO:0007669"/>
    <property type="project" value="InterPro"/>
</dbReference>
<keyword evidence="10" id="KW-1133">Transmembrane helix</keyword>
<keyword evidence="7 8" id="KW-0349">Heme</keyword>
<comment type="similarity">
    <text evidence="2 8">Belongs to the cytochrome P450 family.</text>
</comment>
<dbReference type="CDD" id="cd11062">
    <property type="entry name" value="CYP58-like"/>
    <property type="match status" value="1"/>
</dbReference>
<evidence type="ECO:0000256" key="5">
    <source>
        <dbReference type="ARBA" id="ARBA00023004"/>
    </source>
</evidence>
<dbReference type="GO" id="GO:0020037">
    <property type="term" value="F:heme binding"/>
    <property type="evidence" value="ECO:0007669"/>
    <property type="project" value="InterPro"/>
</dbReference>
<evidence type="ECO:0000256" key="6">
    <source>
        <dbReference type="ARBA" id="ARBA00023033"/>
    </source>
</evidence>
<protein>
    <recommendedName>
        <fullName evidence="13">Cytochrome P450</fullName>
    </recommendedName>
</protein>
<dbReference type="EMBL" id="JAVRQU010000006">
    <property type="protein sequence ID" value="KAK5701857.1"/>
    <property type="molecule type" value="Genomic_DNA"/>
</dbReference>
<feature type="region of interest" description="Disordered" evidence="9">
    <location>
        <begin position="258"/>
        <end position="292"/>
    </location>
</feature>
<evidence type="ECO:0000256" key="1">
    <source>
        <dbReference type="ARBA" id="ARBA00001971"/>
    </source>
</evidence>
<keyword evidence="10" id="KW-0812">Transmembrane</keyword>
<reference evidence="11" key="1">
    <citation type="submission" date="2023-08" db="EMBL/GenBank/DDBJ databases">
        <title>Black Yeasts Isolated from many extreme environments.</title>
        <authorList>
            <person name="Coleine C."/>
            <person name="Stajich J.E."/>
            <person name="Selbmann L."/>
        </authorList>
    </citation>
    <scope>NUCLEOTIDE SEQUENCE</scope>
    <source>
        <strain evidence="11">CCFEE 5810</strain>
    </source>
</reference>
<dbReference type="InterPro" id="IPR001128">
    <property type="entry name" value="Cyt_P450"/>
</dbReference>
<dbReference type="Proteomes" id="UP001310594">
    <property type="component" value="Unassembled WGS sequence"/>
</dbReference>
<dbReference type="InterPro" id="IPR002401">
    <property type="entry name" value="Cyt_P450_E_grp-I"/>
</dbReference>
<dbReference type="PRINTS" id="PR00385">
    <property type="entry name" value="P450"/>
</dbReference>
<evidence type="ECO:0000313" key="11">
    <source>
        <dbReference type="EMBL" id="KAK5701857.1"/>
    </source>
</evidence>
<evidence type="ECO:0000313" key="12">
    <source>
        <dbReference type="Proteomes" id="UP001310594"/>
    </source>
</evidence>
<keyword evidence="6 8" id="KW-0503">Monooxygenase</keyword>
<feature type="transmembrane region" description="Helical" evidence="10">
    <location>
        <begin position="6"/>
        <end position="26"/>
    </location>
</feature>
<keyword evidence="5 7" id="KW-0408">Iron</keyword>
<dbReference type="SUPFAM" id="SSF48264">
    <property type="entry name" value="Cytochrome P450"/>
    <property type="match status" value="1"/>
</dbReference>
<name>A0AAN7WC82_9PEZI</name>
<evidence type="ECO:0000256" key="9">
    <source>
        <dbReference type="SAM" id="MobiDB-lite"/>
    </source>
</evidence>
<comment type="cofactor">
    <cofactor evidence="1 7">
        <name>heme</name>
        <dbReference type="ChEBI" id="CHEBI:30413"/>
    </cofactor>
</comment>
<evidence type="ECO:0000256" key="7">
    <source>
        <dbReference type="PIRSR" id="PIRSR602401-1"/>
    </source>
</evidence>
<dbReference type="InterPro" id="IPR036396">
    <property type="entry name" value="Cyt_P450_sf"/>
</dbReference>
<dbReference type="InterPro" id="IPR050121">
    <property type="entry name" value="Cytochrome_P450_monoxygenase"/>
</dbReference>
<evidence type="ECO:0000256" key="8">
    <source>
        <dbReference type="RuleBase" id="RU000461"/>
    </source>
</evidence>
<dbReference type="PANTHER" id="PTHR24305">
    <property type="entry name" value="CYTOCHROME P450"/>
    <property type="match status" value="1"/>
</dbReference>
<dbReference type="PANTHER" id="PTHR24305:SF157">
    <property type="entry name" value="N-ACETYLTRYPTOPHAN 6-HYDROXYLASE IVOC-RELATED"/>
    <property type="match status" value="1"/>
</dbReference>
<sequence>MESVLTWVVAASLSGVVLLVLYRLVLHPLAGVPGPKLAAASAAYEFYYDCILGGKYHFKIEELHRQYGPVIRINPWEVHINNPPYWDVLYSNSSKLDKDKWFYGGFVSTDPGATVATPSHELHRIRRGAMSTYFSSANVRKLEPIVLSRVQKLCDRLEVNRKSGQPVNLSNAFRCLATDVVTYFAFPKPRSMLDTPDFSKDFTRLLRDFSSLITWQRHLKIVFPILMSIPDAVTVWMDPSGGSKQMVEYQRSFIDQSSMAVRRKGKPEDGSSPSILDAIASSPQLSEKDKTPQRIAEEAQLTVGAGSETTGATLATFVYYVSSHRPVSDRLKAELKKAATQSSQNQILDHKTLEKLAYLQACITESLRIASPVSGRLPRVNPRADMSFTDPKAGKTYVFPKSTVMSMSMQDLHYDANIFPNPSSFEPERWLDADPEKLARMQQAYVPFSRGSRNCIGQELAKQELTLTAGNLMLLFDFELYQTSERDIKLAHDWFAPYAELDSEGVRVKVR</sequence>
<evidence type="ECO:0000256" key="10">
    <source>
        <dbReference type="SAM" id="Phobius"/>
    </source>
</evidence>
<keyword evidence="3 7" id="KW-0479">Metal-binding</keyword>
<evidence type="ECO:0000256" key="3">
    <source>
        <dbReference type="ARBA" id="ARBA00022723"/>
    </source>
</evidence>
<dbReference type="GO" id="GO:0004497">
    <property type="term" value="F:monooxygenase activity"/>
    <property type="evidence" value="ECO:0007669"/>
    <property type="project" value="UniProtKB-KW"/>
</dbReference>
<dbReference type="Gene3D" id="1.10.630.10">
    <property type="entry name" value="Cytochrome P450"/>
    <property type="match status" value="1"/>
</dbReference>
<accession>A0AAN7WC82</accession>
<dbReference type="PROSITE" id="PS00086">
    <property type="entry name" value="CYTOCHROME_P450"/>
    <property type="match status" value="1"/>
</dbReference>
<evidence type="ECO:0008006" key="13">
    <source>
        <dbReference type="Google" id="ProtNLM"/>
    </source>
</evidence>
<dbReference type="InterPro" id="IPR017972">
    <property type="entry name" value="Cyt_P450_CS"/>
</dbReference>
<dbReference type="Pfam" id="PF00067">
    <property type="entry name" value="p450"/>
    <property type="match status" value="1"/>
</dbReference>
<dbReference type="GO" id="GO:0005506">
    <property type="term" value="F:iron ion binding"/>
    <property type="evidence" value="ECO:0007669"/>
    <property type="project" value="InterPro"/>
</dbReference>
<evidence type="ECO:0000256" key="2">
    <source>
        <dbReference type="ARBA" id="ARBA00010617"/>
    </source>
</evidence>
<gene>
    <name evidence="11" type="ORF">LTR97_004675</name>
</gene>
<dbReference type="PRINTS" id="PR00463">
    <property type="entry name" value="EP450I"/>
</dbReference>
<comment type="caution">
    <text evidence="11">The sequence shown here is derived from an EMBL/GenBank/DDBJ whole genome shotgun (WGS) entry which is preliminary data.</text>
</comment>
<organism evidence="11 12">
    <name type="scientific">Elasticomyces elasticus</name>
    <dbReference type="NCBI Taxonomy" id="574655"/>
    <lineage>
        <taxon>Eukaryota</taxon>
        <taxon>Fungi</taxon>
        <taxon>Dikarya</taxon>
        <taxon>Ascomycota</taxon>
        <taxon>Pezizomycotina</taxon>
        <taxon>Dothideomycetes</taxon>
        <taxon>Dothideomycetidae</taxon>
        <taxon>Mycosphaerellales</taxon>
        <taxon>Teratosphaeriaceae</taxon>
        <taxon>Elasticomyces</taxon>
    </lineage>
</organism>
<feature type="binding site" description="axial binding residue" evidence="7">
    <location>
        <position position="455"/>
    </location>
    <ligand>
        <name>heme</name>
        <dbReference type="ChEBI" id="CHEBI:30413"/>
    </ligand>
    <ligandPart>
        <name>Fe</name>
        <dbReference type="ChEBI" id="CHEBI:18248"/>
    </ligandPart>
</feature>
<keyword evidence="10" id="KW-0472">Membrane</keyword>
<dbReference type="AlphaFoldDB" id="A0AAN7WC82"/>
<evidence type="ECO:0000256" key="4">
    <source>
        <dbReference type="ARBA" id="ARBA00023002"/>
    </source>
</evidence>